<reference evidence="2 3" key="1">
    <citation type="submission" date="2019-03" db="EMBL/GenBank/DDBJ databases">
        <title>Genomic Encyclopedia of Type Strains, Phase IV (KMG-IV): sequencing the most valuable type-strain genomes for metagenomic binning, comparative biology and taxonomic classification.</title>
        <authorList>
            <person name="Goeker M."/>
        </authorList>
    </citation>
    <scope>NUCLEOTIDE SEQUENCE [LARGE SCALE GENOMIC DNA]</scope>
    <source>
        <strain evidence="2 3">DSM 100059</strain>
    </source>
</reference>
<feature type="transmembrane region" description="Helical" evidence="1">
    <location>
        <begin position="112"/>
        <end position="134"/>
    </location>
</feature>
<dbReference type="EMBL" id="SODV01000001">
    <property type="protein sequence ID" value="TDX00902.1"/>
    <property type="molecule type" value="Genomic_DNA"/>
</dbReference>
<protein>
    <recommendedName>
        <fullName evidence="4">YhhN-like protein</fullName>
    </recommendedName>
</protein>
<feature type="transmembrane region" description="Helical" evidence="1">
    <location>
        <begin position="87"/>
        <end position="105"/>
    </location>
</feature>
<keyword evidence="1" id="KW-0812">Transmembrane</keyword>
<comment type="caution">
    <text evidence="2">The sequence shown here is derived from an EMBL/GenBank/DDBJ whole genome shotgun (WGS) entry which is preliminary data.</text>
</comment>
<feature type="transmembrane region" description="Helical" evidence="1">
    <location>
        <begin position="154"/>
        <end position="177"/>
    </location>
</feature>
<organism evidence="2 3">
    <name type="scientific">Dinghuibacter silviterrae</name>
    <dbReference type="NCBI Taxonomy" id="1539049"/>
    <lineage>
        <taxon>Bacteria</taxon>
        <taxon>Pseudomonadati</taxon>
        <taxon>Bacteroidota</taxon>
        <taxon>Chitinophagia</taxon>
        <taxon>Chitinophagales</taxon>
        <taxon>Chitinophagaceae</taxon>
        <taxon>Dinghuibacter</taxon>
    </lineage>
</organism>
<evidence type="ECO:0000256" key="1">
    <source>
        <dbReference type="SAM" id="Phobius"/>
    </source>
</evidence>
<proteinExistence type="predicted"/>
<dbReference type="AlphaFoldDB" id="A0A4R8DRR1"/>
<evidence type="ECO:0000313" key="3">
    <source>
        <dbReference type="Proteomes" id="UP000294498"/>
    </source>
</evidence>
<gene>
    <name evidence="2" type="ORF">EDB95_1931</name>
</gene>
<keyword evidence="1" id="KW-1133">Transmembrane helix</keyword>
<name>A0A4R8DRR1_9BACT</name>
<feature type="transmembrane region" description="Helical" evidence="1">
    <location>
        <begin position="58"/>
        <end position="75"/>
    </location>
</feature>
<feature type="transmembrane region" description="Helical" evidence="1">
    <location>
        <begin position="29"/>
        <end position="51"/>
    </location>
</feature>
<evidence type="ECO:0000313" key="2">
    <source>
        <dbReference type="EMBL" id="TDX00902.1"/>
    </source>
</evidence>
<keyword evidence="3" id="KW-1185">Reference proteome</keyword>
<evidence type="ECO:0008006" key="4">
    <source>
        <dbReference type="Google" id="ProtNLM"/>
    </source>
</evidence>
<keyword evidence="1" id="KW-0472">Membrane</keyword>
<dbReference type="Proteomes" id="UP000294498">
    <property type="component" value="Unassembled WGS sequence"/>
</dbReference>
<sequence length="216" mass="24226">MIFLVVSDLPVAVAAVAAAALYRKADTALRIFCGFVLFSAAIQALAMIMALRHHNNMVLLHIYTPVGFVLLVAFYRALLGGAVTKGVFSGLALLFTFFSIINTLFFQNIHTFNSYALTVESILIIIITLFTFFVSLSKSRVSLVTKSNLNAVGWINSGLLVYYTSTLLIFYLSNYMLKFYSLKFNMHAWMMHSISSMVMYSCFIVGLWKQLSSRFP</sequence>
<accession>A0A4R8DRR1</accession>
<feature type="transmembrane region" description="Helical" evidence="1">
    <location>
        <begin position="189"/>
        <end position="208"/>
    </location>
</feature>